<comment type="caution">
    <text evidence="2">The sequence shown here is derived from an EMBL/GenBank/DDBJ whole genome shotgun (WGS) entry which is preliminary data.</text>
</comment>
<keyword evidence="3" id="KW-1185">Reference proteome</keyword>
<keyword evidence="1" id="KW-1133">Transmembrane helix</keyword>
<organism evidence="2 3">
    <name type="scientific">Lactovum miscens</name>
    <dbReference type="NCBI Taxonomy" id="190387"/>
    <lineage>
        <taxon>Bacteria</taxon>
        <taxon>Bacillati</taxon>
        <taxon>Bacillota</taxon>
        <taxon>Bacilli</taxon>
        <taxon>Lactobacillales</taxon>
        <taxon>Streptococcaceae</taxon>
        <taxon>Lactovum</taxon>
    </lineage>
</organism>
<dbReference type="EMBL" id="JACHHV010000005">
    <property type="protein sequence ID" value="MBB5887620.1"/>
    <property type="molecule type" value="Genomic_DNA"/>
</dbReference>
<evidence type="ECO:0000256" key="1">
    <source>
        <dbReference type="SAM" id="Phobius"/>
    </source>
</evidence>
<sequence length="86" mass="10454">MIKEIKYRISYWKERWSYKYISTWKILYYIVIFLLGLGLVLGETFFLCIVMKLDFLDTLIKLIIRIGFISLWLGLITLVLYIHNNR</sequence>
<dbReference type="AlphaFoldDB" id="A0A841C8S0"/>
<evidence type="ECO:0000313" key="2">
    <source>
        <dbReference type="EMBL" id="MBB5887620.1"/>
    </source>
</evidence>
<reference evidence="2 3" key="1">
    <citation type="submission" date="2020-08" db="EMBL/GenBank/DDBJ databases">
        <title>Genomic Encyclopedia of Type Strains, Phase IV (KMG-IV): sequencing the most valuable type-strain genomes for metagenomic binning, comparative biology and taxonomic classification.</title>
        <authorList>
            <person name="Goeker M."/>
        </authorList>
    </citation>
    <scope>NUCLEOTIDE SEQUENCE [LARGE SCALE GENOMIC DNA]</scope>
    <source>
        <strain evidence="2 3">DSM 14925</strain>
    </source>
</reference>
<protein>
    <submittedName>
        <fullName evidence="2">Uncharacterized protein</fullName>
    </submittedName>
</protein>
<keyword evidence="1" id="KW-0472">Membrane</keyword>
<feature type="transmembrane region" description="Helical" evidence="1">
    <location>
        <begin position="62"/>
        <end position="83"/>
    </location>
</feature>
<gene>
    <name evidence="2" type="ORF">HNQ37_000492</name>
</gene>
<proteinExistence type="predicted"/>
<name>A0A841C8S0_9LACT</name>
<dbReference type="Proteomes" id="UP000562464">
    <property type="component" value="Unassembled WGS sequence"/>
</dbReference>
<feature type="transmembrane region" description="Helical" evidence="1">
    <location>
        <begin position="26"/>
        <end position="50"/>
    </location>
</feature>
<accession>A0A841C8S0</accession>
<keyword evidence="1" id="KW-0812">Transmembrane</keyword>
<evidence type="ECO:0000313" key="3">
    <source>
        <dbReference type="Proteomes" id="UP000562464"/>
    </source>
</evidence>